<feature type="transmembrane region" description="Helical" evidence="2">
    <location>
        <begin position="168"/>
        <end position="194"/>
    </location>
</feature>
<keyword evidence="3" id="KW-0732">Signal</keyword>
<comment type="caution">
    <text evidence="4">The sequence shown here is derived from an EMBL/GenBank/DDBJ whole genome shotgun (WGS) entry which is preliminary data.</text>
</comment>
<feature type="chain" id="PRO_5042929594" description="SUEL-type lectin domain-containing protein" evidence="3">
    <location>
        <begin position="19"/>
        <end position="442"/>
    </location>
</feature>
<feature type="region of interest" description="Disordered" evidence="1">
    <location>
        <begin position="127"/>
        <end position="162"/>
    </location>
</feature>
<feature type="compositionally biased region" description="Low complexity" evidence="1">
    <location>
        <begin position="128"/>
        <end position="151"/>
    </location>
</feature>
<evidence type="ECO:0000313" key="4">
    <source>
        <dbReference type="EMBL" id="KAK6169630.1"/>
    </source>
</evidence>
<keyword evidence="5" id="KW-1185">Reference proteome</keyword>
<evidence type="ECO:0000256" key="2">
    <source>
        <dbReference type="SAM" id="Phobius"/>
    </source>
</evidence>
<reference evidence="4 5" key="1">
    <citation type="submission" date="2024-01" db="EMBL/GenBank/DDBJ databases">
        <title>The genome of the rayed Mediterranean limpet Patella caerulea (Linnaeus, 1758).</title>
        <authorList>
            <person name="Anh-Thu Weber A."/>
            <person name="Halstead-Nussloch G."/>
        </authorList>
    </citation>
    <scope>NUCLEOTIDE SEQUENCE [LARGE SCALE GENOMIC DNA]</scope>
    <source>
        <strain evidence="4">AATW-2023a</strain>
        <tissue evidence="4">Whole specimen</tissue>
    </source>
</reference>
<proteinExistence type="predicted"/>
<dbReference type="Proteomes" id="UP001347796">
    <property type="component" value="Unassembled WGS sequence"/>
</dbReference>
<name>A0AAN8J592_PATCE</name>
<keyword evidence="2" id="KW-0812">Transmembrane</keyword>
<accession>A0AAN8J592</accession>
<feature type="region of interest" description="Disordered" evidence="1">
    <location>
        <begin position="291"/>
        <end position="333"/>
    </location>
</feature>
<dbReference type="AlphaFoldDB" id="A0AAN8J592"/>
<feature type="compositionally biased region" description="Basic and acidic residues" evidence="1">
    <location>
        <begin position="395"/>
        <end position="419"/>
    </location>
</feature>
<dbReference type="EMBL" id="JAZGQO010000015">
    <property type="protein sequence ID" value="KAK6169630.1"/>
    <property type="molecule type" value="Genomic_DNA"/>
</dbReference>
<keyword evidence="2" id="KW-0472">Membrane</keyword>
<feature type="region of interest" description="Disordered" evidence="1">
    <location>
        <begin position="392"/>
        <end position="442"/>
    </location>
</feature>
<gene>
    <name evidence="4" type="ORF">SNE40_020634</name>
</gene>
<sequence length="442" mass="49273">MDLVPLLLLLLSLDVVVTMNITQGCFSPANISCNDTTLSCGDNQIIEILNIQLTGTCNQTDDCVELLNNTKSSYQFRNCKDKISIYKQCSSKQSCIIVSPHGINRSNKTSGLYAYIKYTYRCLDDPTRSSSSSTDVVTMDTTRTSSDFTSTNPPHTTDAKNETGGDSVITTVVVTVTVVIVVEAVVVLIVILIYRKRRIKTVVTTDRTIKTNKTTDAYEEIMNVNGYETVVDPGLKSRLSFDKPIKATVTDLVERIEAGATEPVYRKEAVITEPGKTSKTNTPVYHILQPDDDVKLPHDRKSDLKPGDTYDHIRIKKPKRQDQNRPDTLVPSNHFTARTSYENIELDSCNMKDGNRVDNNTYSHLYSDNNHTPGNGVTRSIDGTRVTTNLNDDDTYNHLHDTQGHEKPGVSLDIRDDNSPTRPDTMNDNSADNDTYNHLHGI</sequence>
<feature type="compositionally biased region" description="Basic and acidic residues" evidence="1">
    <location>
        <begin position="292"/>
        <end position="313"/>
    </location>
</feature>
<protein>
    <recommendedName>
        <fullName evidence="6">SUEL-type lectin domain-containing protein</fullName>
    </recommendedName>
</protein>
<evidence type="ECO:0000313" key="5">
    <source>
        <dbReference type="Proteomes" id="UP001347796"/>
    </source>
</evidence>
<feature type="signal peptide" evidence="3">
    <location>
        <begin position="1"/>
        <end position="18"/>
    </location>
</feature>
<evidence type="ECO:0000256" key="3">
    <source>
        <dbReference type="SAM" id="SignalP"/>
    </source>
</evidence>
<organism evidence="4 5">
    <name type="scientific">Patella caerulea</name>
    <name type="common">Rayed Mediterranean limpet</name>
    <dbReference type="NCBI Taxonomy" id="87958"/>
    <lineage>
        <taxon>Eukaryota</taxon>
        <taxon>Metazoa</taxon>
        <taxon>Spiralia</taxon>
        <taxon>Lophotrochozoa</taxon>
        <taxon>Mollusca</taxon>
        <taxon>Gastropoda</taxon>
        <taxon>Patellogastropoda</taxon>
        <taxon>Patelloidea</taxon>
        <taxon>Patellidae</taxon>
        <taxon>Patella</taxon>
    </lineage>
</organism>
<feature type="compositionally biased region" description="Polar residues" evidence="1">
    <location>
        <begin position="420"/>
        <end position="436"/>
    </location>
</feature>
<evidence type="ECO:0000256" key="1">
    <source>
        <dbReference type="SAM" id="MobiDB-lite"/>
    </source>
</evidence>
<evidence type="ECO:0008006" key="6">
    <source>
        <dbReference type="Google" id="ProtNLM"/>
    </source>
</evidence>
<keyword evidence="2" id="KW-1133">Transmembrane helix</keyword>